<evidence type="ECO:0000313" key="2">
    <source>
        <dbReference type="Proteomes" id="UP000006334"/>
    </source>
</evidence>
<organism evidence="1 2">
    <name type="scientific">Aliiglaciecola lipolytica E3</name>
    <dbReference type="NCBI Taxonomy" id="1127673"/>
    <lineage>
        <taxon>Bacteria</taxon>
        <taxon>Pseudomonadati</taxon>
        <taxon>Pseudomonadota</taxon>
        <taxon>Gammaproteobacteria</taxon>
        <taxon>Alteromonadales</taxon>
        <taxon>Alteromonadaceae</taxon>
        <taxon>Aliiglaciecola</taxon>
    </lineage>
</organism>
<comment type="caution">
    <text evidence="1">The sequence shown here is derived from an EMBL/GenBank/DDBJ whole genome shotgun (WGS) entry which is preliminary data.</text>
</comment>
<reference evidence="1 2" key="1">
    <citation type="journal article" date="2017" name="Antonie Van Leeuwenhoek">
        <title>Rhizobium rhizosphaerae sp. nov., a novel species isolated from rice rhizosphere.</title>
        <authorList>
            <person name="Zhao J.J."/>
            <person name="Zhang J."/>
            <person name="Zhang R.J."/>
            <person name="Zhang C.W."/>
            <person name="Yin H.Q."/>
            <person name="Zhang X.X."/>
        </authorList>
    </citation>
    <scope>NUCLEOTIDE SEQUENCE [LARGE SCALE GENOMIC DNA]</scope>
    <source>
        <strain evidence="1 2">E3</strain>
    </source>
</reference>
<dbReference type="Proteomes" id="UP000006334">
    <property type="component" value="Unassembled WGS sequence"/>
</dbReference>
<proteinExistence type="predicted"/>
<evidence type="ECO:0000313" key="1">
    <source>
        <dbReference type="EMBL" id="GAC12949.1"/>
    </source>
</evidence>
<protein>
    <submittedName>
        <fullName evidence="1">Uncharacterized protein</fullName>
    </submittedName>
</protein>
<dbReference type="AlphaFoldDB" id="K6WWX7"/>
<name>K6WWX7_9ALTE</name>
<dbReference type="STRING" id="1127673.GLIP_0299"/>
<accession>K6WWX7</accession>
<gene>
    <name evidence="1" type="ORF">GLIP_0299</name>
</gene>
<dbReference type="EMBL" id="BAEN01000011">
    <property type="protein sequence ID" value="GAC12949.1"/>
    <property type="molecule type" value="Genomic_DNA"/>
</dbReference>
<sequence length="55" mass="6398">MVILAVVNTLKIPNFKKQIKIARDYATNYVIFMGFVEINHLNLPIQNGFNRFTID</sequence>
<keyword evidence="2" id="KW-1185">Reference proteome</keyword>